<evidence type="ECO:0000313" key="5">
    <source>
        <dbReference type="EMBL" id="KZF21874.1"/>
    </source>
</evidence>
<keyword evidence="6" id="KW-1185">Reference proteome</keyword>
<dbReference type="Proteomes" id="UP000076632">
    <property type="component" value="Unassembled WGS sequence"/>
</dbReference>
<dbReference type="EMBL" id="KV407460">
    <property type="protein sequence ID" value="KZF21874.1"/>
    <property type="molecule type" value="Genomic_DNA"/>
</dbReference>
<feature type="region of interest" description="Disordered" evidence="4">
    <location>
        <begin position="85"/>
        <end position="142"/>
    </location>
</feature>
<dbReference type="InterPro" id="IPR000266">
    <property type="entry name" value="Ribosomal_uS17"/>
</dbReference>
<dbReference type="GO" id="GO:0006412">
    <property type="term" value="P:translation"/>
    <property type="evidence" value="ECO:0007669"/>
    <property type="project" value="InterPro"/>
</dbReference>
<dbReference type="CDD" id="cd00364">
    <property type="entry name" value="Ribosomal_uS17"/>
    <property type="match status" value="1"/>
</dbReference>
<dbReference type="InterPro" id="IPR012340">
    <property type="entry name" value="NA-bd_OB-fold"/>
</dbReference>
<dbReference type="GO" id="GO:0003735">
    <property type="term" value="F:structural constituent of ribosome"/>
    <property type="evidence" value="ECO:0007669"/>
    <property type="project" value="InterPro"/>
</dbReference>
<feature type="compositionally biased region" description="Basic and acidic residues" evidence="4">
    <location>
        <begin position="91"/>
        <end position="104"/>
    </location>
</feature>
<proteinExistence type="inferred from homology"/>
<dbReference type="InParanoid" id="A0A165G8M8"/>
<reference evidence="5 6" key="1">
    <citation type="journal article" date="2016" name="Fungal Biol.">
        <title>The genome of Xylona heveae provides a window into fungal endophytism.</title>
        <authorList>
            <person name="Gazis R."/>
            <person name="Kuo A."/>
            <person name="Riley R."/>
            <person name="LaButti K."/>
            <person name="Lipzen A."/>
            <person name="Lin J."/>
            <person name="Amirebrahimi M."/>
            <person name="Hesse C.N."/>
            <person name="Spatafora J.W."/>
            <person name="Henrissat B."/>
            <person name="Hainaut M."/>
            <person name="Grigoriev I.V."/>
            <person name="Hibbett D.S."/>
        </authorList>
    </citation>
    <scope>NUCLEOTIDE SEQUENCE [LARGE SCALE GENOMIC DNA]</scope>
    <source>
        <strain evidence="5 6">TC161</strain>
    </source>
</reference>
<dbReference type="OrthoDB" id="274752at2759"/>
<dbReference type="Gene3D" id="2.40.50.140">
    <property type="entry name" value="Nucleic acid-binding proteins"/>
    <property type="match status" value="1"/>
</dbReference>
<dbReference type="GeneID" id="28896316"/>
<comment type="similarity">
    <text evidence="1">Belongs to the universal ribosomal protein uS17 family.</text>
</comment>
<dbReference type="SUPFAM" id="SSF50249">
    <property type="entry name" value="Nucleic acid-binding proteins"/>
    <property type="match status" value="1"/>
</dbReference>
<dbReference type="FunCoup" id="A0A165G8M8">
    <property type="interactions" value="191"/>
</dbReference>
<feature type="compositionally biased region" description="Low complexity" evidence="4">
    <location>
        <begin position="170"/>
        <end position="186"/>
    </location>
</feature>
<feature type="compositionally biased region" description="Basic residues" evidence="4">
    <location>
        <begin position="105"/>
        <end position="115"/>
    </location>
</feature>
<feature type="compositionally biased region" description="Basic and acidic residues" evidence="4">
    <location>
        <begin position="195"/>
        <end position="219"/>
    </location>
</feature>
<evidence type="ECO:0000256" key="4">
    <source>
        <dbReference type="SAM" id="MobiDB-lite"/>
    </source>
</evidence>
<keyword evidence="2" id="KW-0689">Ribosomal protein</keyword>
<dbReference type="GO" id="GO:1990904">
    <property type="term" value="C:ribonucleoprotein complex"/>
    <property type="evidence" value="ECO:0007669"/>
    <property type="project" value="UniProtKB-KW"/>
</dbReference>
<dbReference type="Pfam" id="PF00366">
    <property type="entry name" value="Ribosomal_S17"/>
    <property type="match status" value="1"/>
</dbReference>
<organism evidence="5 6">
    <name type="scientific">Xylona heveae (strain CBS 132557 / TC161)</name>
    <dbReference type="NCBI Taxonomy" id="1328760"/>
    <lineage>
        <taxon>Eukaryota</taxon>
        <taxon>Fungi</taxon>
        <taxon>Dikarya</taxon>
        <taxon>Ascomycota</taxon>
        <taxon>Pezizomycotina</taxon>
        <taxon>Xylonomycetes</taxon>
        <taxon>Xylonales</taxon>
        <taxon>Xylonaceae</taxon>
        <taxon>Xylona</taxon>
    </lineage>
</organism>
<protein>
    <submittedName>
        <fullName evidence="5">Nucleic acid-binding protein</fullName>
    </submittedName>
</protein>
<dbReference type="RefSeq" id="XP_018187429.1">
    <property type="nucleotide sequence ID" value="XM_018331179.1"/>
</dbReference>
<evidence type="ECO:0000313" key="6">
    <source>
        <dbReference type="Proteomes" id="UP000076632"/>
    </source>
</evidence>
<name>A0A165G8M8_XYLHT</name>
<dbReference type="GO" id="GO:0005739">
    <property type="term" value="C:mitochondrion"/>
    <property type="evidence" value="ECO:0007669"/>
    <property type="project" value="TreeGrafter"/>
</dbReference>
<dbReference type="PANTHER" id="PTHR10744">
    <property type="entry name" value="40S RIBOSOMAL PROTEIN S11 FAMILY MEMBER"/>
    <property type="match status" value="1"/>
</dbReference>
<evidence type="ECO:0000256" key="3">
    <source>
        <dbReference type="ARBA" id="ARBA00023274"/>
    </source>
</evidence>
<dbReference type="GO" id="GO:0005840">
    <property type="term" value="C:ribosome"/>
    <property type="evidence" value="ECO:0007669"/>
    <property type="project" value="UniProtKB-KW"/>
</dbReference>
<dbReference type="AlphaFoldDB" id="A0A165G8M8"/>
<feature type="region of interest" description="Disordered" evidence="4">
    <location>
        <begin position="159"/>
        <end position="219"/>
    </location>
</feature>
<accession>A0A165G8M8</accession>
<sequence length="219" mass="24032">MAGPNATGVVVSAGKMMKTVKVRIAQQNWNNHIRKFFSKPTHYLVRDPNNSTREGDIVRIAAGFRVSKQVRHVVTAIIAPFGDTLRSRPHVPSEAKRQRQLEAKRHAKLARRAERRRLSASTPNEVNTPGWTYTPDASSGPSESKILEALEAAEAKAQAESITSPYASEGTTASGAPGAIASGARGPQEKSQVQRRRDQSLNRDADKAMRNQEDLERIS</sequence>
<evidence type="ECO:0000256" key="1">
    <source>
        <dbReference type="ARBA" id="ARBA00010254"/>
    </source>
</evidence>
<dbReference type="STRING" id="1328760.A0A165G8M8"/>
<gene>
    <name evidence="5" type="ORF">L228DRAFT_239806</name>
</gene>
<keyword evidence="3" id="KW-0687">Ribonucleoprotein</keyword>
<dbReference type="PANTHER" id="PTHR10744:SF1">
    <property type="entry name" value="SMALL RIBOSOMAL SUBUNIT PROTEIN US17M"/>
    <property type="match status" value="1"/>
</dbReference>
<evidence type="ECO:0000256" key="2">
    <source>
        <dbReference type="ARBA" id="ARBA00022980"/>
    </source>
</evidence>
<feature type="compositionally biased region" description="Polar residues" evidence="4">
    <location>
        <begin position="122"/>
        <end position="142"/>
    </location>
</feature>